<protein>
    <submittedName>
        <fullName evidence="2">Uncharacterized protein</fullName>
    </submittedName>
</protein>
<evidence type="ECO:0000313" key="2">
    <source>
        <dbReference type="EnsemblPlants" id="HORVU.MOREX.r3.1HG0072640.1.CDS1"/>
    </source>
</evidence>
<name>A0A8I6WKR3_HORVV</name>
<dbReference type="Gramene" id="HORVU.MOREX.r2.1HG0058650.1">
    <property type="protein sequence ID" value="HORVU.MOREX.r2.1HG0058650.1.CDS.1"/>
    <property type="gene ID" value="HORVU.MOREX.r2.1HG0058650"/>
</dbReference>
<reference evidence="2" key="3">
    <citation type="submission" date="2022-01" db="UniProtKB">
        <authorList>
            <consortium name="EnsemblPlants"/>
        </authorList>
    </citation>
    <scope>IDENTIFICATION</scope>
    <source>
        <strain evidence="2">subsp. vulgare</strain>
    </source>
</reference>
<dbReference type="EnsemblPlants" id="HORVU.MOREX.r3.1HG0072640.1">
    <property type="protein sequence ID" value="HORVU.MOREX.r3.1HG0072640.1.CDS1"/>
    <property type="gene ID" value="HORVU.MOREX.r3.1HG0072640"/>
</dbReference>
<proteinExistence type="predicted"/>
<feature type="region of interest" description="Disordered" evidence="1">
    <location>
        <begin position="269"/>
        <end position="326"/>
    </location>
</feature>
<dbReference type="AlphaFoldDB" id="A0A8I6WKR3"/>
<evidence type="ECO:0000313" key="3">
    <source>
        <dbReference type="Proteomes" id="UP000011116"/>
    </source>
</evidence>
<dbReference type="PANTHER" id="PTHR34303:SF8">
    <property type="entry name" value="OS09G0372600 PROTEIN"/>
    <property type="match status" value="1"/>
</dbReference>
<dbReference type="PANTHER" id="PTHR34303">
    <property type="entry name" value="OS01G0890400 PROTEIN-RELATED"/>
    <property type="match status" value="1"/>
</dbReference>
<reference evidence="2" key="2">
    <citation type="submission" date="2020-10" db="EMBL/GenBank/DDBJ databases">
        <authorList>
            <person name="Scholz U."/>
            <person name="Mascher M."/>
            <person name="Fiebig A."/>
        </authorList>
    </citation>
    <scope>NUCLEOTIDE SEQUENCE [LARGE SCALE GENOMIC DNA]</scope>
    <source>
        <strain evidence="2">cv. Morex</strain>
    </source>
</reference>
<organism evidence="2 3">
    <name type="scientific">Hordeum vulgare subsp. vulgare</name>
    <name type="common">Domesticated barley</name>
    <dbReference type="NCBI Taxonomy" id="112509"/>
    <lineage>
        <taxon>Eukaryota</taxon>
        <taxon>Viridiplantae</taxon>
        <taxon>Streptophyta</taxon>
        <taxon>Embryophyta</taxon>
        <taxon>Tracheophyta</taxon>
        <taxon>Spermatophyta</taxon>
        <taxon>Magnoliopsida</taxon>
        <taxon>Liliopsida</taxon>
        <taxon>Poales</taxon>
        <taxon>Poaceae</taxon>
        <taxon>BOP clade</taxon>
        <taxon>Pooideae</taxon>
        <taxon>Triticodae</taxon>
        <taxon>Triticeae</taxon>
        <taxon>Hordeinae</taxon>
        <taxon>Hordeum</taxon>
    </lineage>
</organism>
<dbReference type="Gramene" id="HORVU.MOREX.r3.1HG0072640.1">
    <property type="protein sequence ID" value="HORVU.MOREX.r3.1HG0072640.1.CDS1"/>
    <property type="gene ID" value="HORVU.MOREX.r3.1HG0072640"/>
</dbReference>
<evidence type="ECO:0000256" key="1">
    <source>
        <dbReference type="SAM" id="MobiDB-lite"/>
    </source>
</evidence>
<feature type="compositionally biased region" description="Low complexity" evidence="1">
    <location>
        <begin position="291"/>
        <end position="301"/>
    </location>
</feature>
<sequence>MADYIPVPAVVPSDEEESISPPTLSSPPVTNLPCHQHADTTEVIESEEEDPEEVEFELGEESTDSDPTPYMLPPSPPIHRRTHSNVFMPHVSLEHIQNLAFAYVNPPHPSPQAMIRRALLTGAGNPQVALRASSQGAGLVVFGSAYERELSVLSSPFNCPFNSVHLVRHDDTENRFLFDLGTVCALNLEDFPIEYWFPDTITHSVVPFACPILIDPVCLTGVDYSAVLISVKSRSINDIPHSIAVHGFSGLGAIASVMVVRSETLPPDSTFPVASGSDDSSNGGGGDDFGDSGADFSSGLDYELAPPPPPPASDMHHQDGVVQLPGGRTMMANHKPLVAAVPLDARPVTVDVKLFSGFYDVRIVGRNGERGFYRIPMRPVGSPRLLVANLASCSIGYLNRVGTVGSSRKPLTDVEVICSDDHGYHHGQVISGEREVLRAFGRFDSDQPLLPLGPPTPPLLLQAASATSDIAAPLDPTSAAVPLLEPAPTATDKSTVVYCRRSARLRKSEQASRLSMLEKATMLKKQRLDGKTPASTDGLLPAKELLLLAAAGTPPLARRDVLQFAEACDVSEFDLNKVAPECVDV</sequence>
<feature type="compositionally biased region" description="Acidic residues" evidence="1">
    <location>
        <begin position="42"/>
        <end position="64"/>
    </location>
</feature>
<feature type="region of interest" description="Disordered" evidence="1">
    <location>
        <begin position="1"/>
        <end position="69"/>
    </location>
</feature>
<accession>A0A8I6WKR3</accession>
<feature type="compositionally biased region" description="Polar residues" evidence="1">
    <location>
        <begin position="20"/>
        <end position="29"/>
    </location>
</feature>
<keyword evidence="3" id="KW-1185">Reference proteome</keyword>
<dbReference type="Proteomes" id="UP000011116">
    <property type="component" value="Chromosome 1H"/>
</dbReference>
<reference evidence="3" key="1">
    <citation type="journal article" date="2012" name="Nature">
        <title>A physical, genetic and functional sequence assembly of the barley genome.</title>
        <authorList>
            <consortium name="The International Barley Genome Sequencing Consortium"/>
            <person name="Mayer K.F."/>
            <person name="Waugh R."/>
            <person name="Brown J.W."/>
            <person name="Schulman A."/>
            <person name="Langridge P."/>
            <person name="Platzer M."/>
            <person name="Fincher G.B."/>
            <person name="Muehlbauer G.J."/>
            <person name="Sato K."/>
            <person name="Close T.J."/>
            <person name="Wise R.P."/>
            <person name="Stein N."/>
        </authorList>
    </citation>
    <scope>NUCLEOTIDE SEQUENCE [LARGE SCALE GENOMIC DNA]</scope>
    <source>
        <strain evidence="3">cv. Morex</strain>
    </source>
</reference>